<dbReference type="AlphaFoldDB" id="A0A9W9K1R2"/>
<dbReference type="EMBL" id="JAPQKH010000007">
    <property type="protein sequence ID" value="KAJ5088907.1"/>
    <property type="molecule type" value="Genomic_DNA"/>
</dbReference>
<keyword evidence="1" id="KW-0460">Magnesium</keyword>
<keyword evidence="1" id="KW-0479">Metal-binding</keyword>
<proteinExistence type="predicted"/>
<reference evidence="2" key="1">
    <citation type="submission" date="2022-11" db="EMBL/GenBank/DDBJ databases">
        <authorList>
            <person name="Petersen C."/>
        </authorList>
    </citation>
    <scope>NUCLEOTIDE SEQUENCE</scope>
    <source>
        <strain evidence="2">IBT 30069</strain>
    </source>
</reference>
<dbReference type="Gene3D" id="3.50.30.40">
    <property type="entry name" value="Ribonuclease E inhibitor RraA/RraA-like"/>
    <property type="match status" value="1"/>
</dbReference>
<gene>
    <name evidence="2" type="ORF">N7456_012523</name>
</gene>
<dbReference type="CDD" id="cd16841">
    <property type="entry name" value="RraA_family"/>
    <property type="match status" value="1"/>
</dbReference>
<dbReference type="Proteomes" id="UP001149165">
    <property type="component" value="Unassembled WGS sequence"/>
</dbReference>
<feature type="binding site" evidence="1">
    <location>
        <begin position="93"/>
        <end position="96"/>
    </location>
    <ligand>
        <name>substrate</name>
    </ligand>
</feature>
<dbReference type="Pfam" id="PF03737">
    <property type="entry name" value="RraA-like"/>
    <property type="match status" value="1"/>
</dbReference>
<dbReference type="SUPFAM" id="SSF89562">
    <property type="entry name" value="RraA-like"/>
    <property type="match status" value="1"/>
</dbReference>
<evidence type="ECO:0000256" key="1">
    <source>
        <dbReference type="PIRSR" id="PIRSR605493-1"/>
    </source>
</evidence>
<dbReference type="InterPro" id="IPR036704">
    <property type="entry name" value="RraA/RraA-like_sf"/>
</dbReference>
<keyword evidence="3" id="KW-1185">Reference proteome</keyword>
<protein>
    <submittedName>
        <fullName evidence="2">Uncharacterized protein</fullName>
    </submittedName>
</protein>
<sequence length="229" mass="24400">MSAISILDRLAALDTNSVSDALDTLQLEGATYGLRPLWDCPKIVGRASTVKVGPKTEVATASHPFAGVIDSIVTDDRILVISNNGLEGVSCWGDIIANASKEKGIRGTVIDGVARDINGSREVGYPVYGRDLTMISGRSRMVQVGAGVPVQMRGVTVRESDYVIADECGTVFVPAERIEDVLNVAEKIDLRESLMIQDIRDGRSVSDVISDAKFRAMNVGTPAIAAVSH</sequence>
<feature type="binding site" evidence="1">
    <location>
        <position position="115"/>
    </location>
    <ligand>
        <name>substrate</name>
    </ligand>
</feature>
<reference evidence="2" key="2">
    <citation type="journal article" date="2023" name="IMA Fungus">
        <title>Comparative genomic study of the Penicillium genus elucidates a diverse pangenome and 15 lateral gene transfer events.</title>
        <authorList>
            <person name="Petersen C."/>
            <person name="Sorensen T."/>
            <person name="Nielsen M.R."/>
            <person name="Sondergaard T.E."/>
            <person name="Sorensen J.L."/>
            <person name="Fitzpatrick D.A."/>
            <person name="Frisvad J.C."/>
            <person name="Nielsen K.L."/>
        </authorList>
    </citation>
    <scope>NUCLEOTIDE SEQUENCE</scope>
    <source>
        <strain evidence="2">IBT 30069</strain>
    </source>
</reference>
<comment type="caution">
    <text evidence="2">The sequence shown here is derived from an EMBL/GenBank/DDBJ whole genome shotgun (WGS) entry which is preliminary data.</text>
</comment>
<feature type="binding site" evidence="1">
    <location>
        <position position="116"/>
    </location>
    <ligand>
        <name>Mg(2+)</name>
        <dbReference type="ChEBI" id="CHEBI:18420"/>
    </ligand>
</feature>
<dbReference type="GO" id="GO:0046872">
    <property type="term" value="F:metal ion binding"/>
    <property type="evidence" value="ECO:0007669"/>
    <property type="project" value="UniProtKB-KW"/>
</dbReference>
<dbReference type="InterPro" id="IPR005493">
    <property type="entry name" value="RraA/RraA-like"/>
</dbReference>
<dbReference type="PANTHER" id="PTHR33254">
    <property type="entry name" value="4-HYDROXY-4-METHYL-2-OXOGLUTARATE ALDOLASE 3-RELATED"/>
    <property type="match status" value="1"/>
</dbReference>
<evidence type="ECO:0000313" key="3">
    <source>
        <dbReference type="Proteomes" id="UP001149165"/>
    </source>
</evidence>
<evidence type="ECO:0000313" key="2">
    <source>
        <dbReference type="EMBL" id="KAJ5088907.1"/>
    </source>
</evidence>
<accession>A0A9W9K1R2</accession>
<dbReference type="PANTHER" id="PTHR33254:SF4">
    <property type="entry name" value="4-HYDROXY-4-METHYL-2-OXOGLUTARATE ALDOLASE 3-RELATED"/>
    <property type="match status" value="1"/>
</dbReference>
<comment type="cofactor">
    <cofactor evidence="1">
        <name>Mg(2+)</name>
        <dbReference type="ChEBI" id="CHEBI:18420"/>
    </cofactor>
</comment>
<organism evidence="2 3">
    <name type="scientific">Penicillium angulare</name>
    <dbReference type="NCBI Taxonomy" id="116970"/>
    <lineage>
        <taxon>Eukaryota</taxon>
        <taxon>Fungi</taxon>
        <taxon>Dikarya</taxon>
        <taxon>Ascomycota</taxon>
        <taxon>Pezizomycotina</taxon>
        <taxon>Eurotiomycetes</taxon>
        <taxon>Eurotiomycetidae</taxon>
        <taxon>Eurotiales</taxon>
        <taxon>Aspergillaceae</taxon>
        <taxon>Penicillium</taxon>
    </lineage>
</organism>
<name>A0A9W9K1R2_9EURO</name>
<dbReference type="OrthoDB" id="1476984at2759"/>